<feature type="transmembrane region" description="Helical" evidence="5">
    <location>
        <begin position="69"/>
        <end position="88"/>
    </location>
</feature>
<dbReference type="OrthoDB" id="3711263at2"/>
<comment type="subcellular location">
    <subcellularLocation>
        <location evidence="1">Membrane</location>
        <topology evidence="1">Multi-pass membrane protein</topology>
    </subcellularLocation>
</comment>
<dbReference type="RefSeq" id="WP_055118537.1">
    <property type="nucleotide sequence ID" value="NZ_CANMGD010000004.1"/>
</dbReference>
<name>A0A0M6ZHN6_9HYPH</name>
<evidence type="ECO:0000256" key="3">
    <source>
        <dbReference type="ARBA" id="ARBA00022989"/>
    </source>
</evidence>
<feature type="transmembrane region" description="Helical" evidence="5">
    <location>
        <begin position="108"/>
        <end position="128"/>
    </location>
</feature>
<dbReference type="GO" id="GO:0016020">
    <property type="term" value="C:membrane"/>
    <property type="evidence" value="ECO:0007669"/>
    <property type="project" value="UniProtKB-SubCell"/>
</dbReference>
<dbReference type="Pfam" id="PF02600">
    <property type="entry name" value="DsbB"/>
    <property type="match status" value="1"/>
</dbReference>
<dbReference type="GO" id="GO:0015035">
    <property type="term" value="F:protein-disulfide reductase activity"/>
    <property type="evidence" value="ECO:0007669"/>
    <property type="project" value="InterPro"/>
</dbReference>
<keyword evidence="3 5" id="KW-1133">Transmembrane helix</keyword>
<dbReference type="AlphaFoldDB" id="A0A0M6ZHN6"/>
<feature type="transmembrane region" description="Helical" evidence="5">
    <location>
        <begin position="43"/>
        <end position="62"/>
    </location>
</feature>
<dbReference type="GO" id="GO:0006457">
    <property type="term" value="P:protein folding"/>
    <property type="evidence" value="ECO:0007669"/>
    <property type="project" value="InterPro"/>
</dbReference>
<organism evidence="6 7">
    <name type="scientific">Roseibium album</name>
    <dbReference type="NCBI Taxonomy" id="311410"/>
    <lineage>
        <taxon>Bacteria</taxon>
        <taxon>Pseudomonadati</taxon>
        <taxon>Pseudomonadota</taxon>
        <taxon>Alphaproteobacteria</taxon>
        <taxon>Hyphomicrobiales</taxon>
        <taxon>Stappiaceae</taxon>
        <taxon>Roseibium</taxon>
    </lineage>
</organism>
<proteinExistence type="predicted"/>
<evidence type="ECO:0000256" key="5">
    <source>
        <dbReference type="SAM" id="Phobius"/>
    </source>
</evidence>
<feature type="transmembrane region" description="Helical" evidence="5">
    <location>
        <begin position="149"/>
        <end position="171"/>
    </location>
</feature>
<sequence length="195" mass="21077">MIILAPHPSRTLNAVGLLVVSGILIAAYAFQFALDELPCPLCLLQRVALVGVGYGLCLNLVYGAKPHHYGIMLLSAIYGGSVSVRQILLHIVPGTGSYGSPVLGLHYYTWAGLCFFFVILGTAVMLLFEGQYKKTLVDKPEHGRFGGQPLAKFAFFLMLFLAAANIVTTFLECGPGICDDPPTDYKLLQELKPDG</sequence>
<evidence type="ECO:0000313" key="6">
    <source>
        <dbReference type="EMBL" id="CTQ75539.1"/>
    </source>
</evidence>
<dbReference type="Gene3D" id="1.20.1550.10">
    <property type="entry name" value="DsbB-like"/>
    <property type="match status" value="1"/>
</dbReference>
<dbReference type="EMBL" id="CXWC01000012">
    <property type="protein sequence ID" value="CTQ75539.1"/>
    <property type="molecule type" value="Genomic_DNA"/>
</dbReference>
<gene>
    <name evidence="6" type="ORF">LA5096_04435</name>
</gene>
<dbReference type="SUPFAM" id="SSF158442">
    <property type="entry name" value="DsbB-like"/>
    <property type="match status" value="1"/>
</dbReference>
<keyword evidence="7" id="KW-1185">Reference proteome</keyword>
<evidence type="ECO:0000256" key="2">
    <source>
        <dbReference type="ARBA" id="ARBA00022692"/>
    </source>
</evidence>
<dbReference type="Proteomes" id="UP000049983">
    <property type="component" value="Unassembled WGS sequence"/>
</dbReference>
<reference evidence="7" key="1">
    <citation type="submission" date="2015-07" db="EMBL/GenBank/DDBJ databases">
        <authorList>
            <person name="Rodrigo-Torres Lidia"/>
            <person name="Arahal R.David."/>
        </authorList>
    </citation>
    <scope>NUCLEOTIDE SEQUENCE [LARGE SCALE GENOMIC DNA]</scope>
    <source>
        <strain evidence="7">CECT 5096</strain>
    </source>
</reference>
<evidence type="ECO:0000313" key="7">
    <source>
        <dbReference type="Proteomes" id="UP000049983"/>
    </source>
</evidence>
<dbReference type="InterPro" id="IPR023380">
    <property type="entry name" value="DsbB-like_sf"/>
</dbReference>
<dbReference type="InterPro" id="IPR003752">
    <property type="entry name" value="DiS_bond_form_DsbB/BdbC"/>
</dbReference>
<evidence type="ECO:0000256" key="4">
    <source>
        <dbReference type="ARBA" id="ARBA00023136"/>
    </source>
</evidence>
<dbReference type="GeneID" id="97671729"/>
<keyword evidence="2 5" id="KW-0812">Transmembrane</keyword>
<protein>
    <submittedName>
        <fullName evidence="6">Disulfide bond formation protein B</fullName>
    </submittedName>
</protein>
<dbReference type="STRING" id="311410.LA5095_04268"/>
<keyword evidence="4 5" id="KW-0472">Membrane</keyword>
<feature type="transmembrane region" description="Helical" evidence="5">
    <location>
        <begin position="12"/>
        <end position="31"/>
    </location>
</feature>
<evidence type="ECO:0000256" key="1">
    <source>
        <dbReference type="ARBA" id="ARBA00004141"/>
    </source>
</evidence>
<accession>A0A0M6ZHN6</accession>